<reference evidence="1 2" key="1">
    <citation type="journal article" date="2018" name="Sci. Rep.">
        <title>Genomic signatures of local adaptation to the degree of environmental predictability in rotifers.</title>
        <authorList>
            <person name="Franch-Gras L."/>
            <person name="Hahn C."/>
            <person name="Garcia-Roger E.M."/>
            <person name="Carmona M.J."/>
            <person name="Serra M."/>
            <person name="Gomez A."/>
        </authorList>
    </citation>
    <scope>NUCLEOTIDE SEQUENCE [LARGE SCALE GENOMIC DNA]</scope>
    <source>
        <strain evidence="1">HYR1</strain>
    </source>
</reference>
<organism evidence="1 2">
    <name type="scientific">Brachionus plicatilis</name>
    <name type="common">Marine rotifer</name>
    <name type="synonym">Brachionus muelleri</name>
    <dbReference type="NCBI Taxonomy" id="10195"/>
    <lineage>
        <taxon>Eukaryota</taxon>
        <taxon>Metazoa</taxon>
        <taxon>Spiralia</taxon>
        <taxon>Gnathifera</taxon>
        <taxon>Rotifera</taxon>
        <taxon>Eurotatoria</taxon>
        <taxon>Monogononta</taxon>
        <taxon>Pseudotrocha</taxon>
        <taxon>Ploima</taxon>
        <taxon>Brachionidae</taxon>
        <taxon>Brachionus</taxon>
    </lineage>
</organism>
<dbReference type="AlphaFoldDB" id="A0A3M7PPI7"/>
<comment type="caution">
    <text evidence="1">The sequence shown here is derived from an EMBL/GenBank/DDBJ whole genome shotgun (WGS) entry which is preliminary data.</text>
</comment>
<evidence type="ECO:0000313" key="1">
    <source>
        <dbReference type="EMBL" id="RNA00819.1"/>
    </source>
</evidence>
<gene>
    <name evidence="1" type="ORF">BpHYR1_028085</name>
</gene>
<dbReference type="EMBL" id="REGN01009595">
    <property type="protein sequence ID" value="RNA00819.1"/>
    <property type="molecule type" value="Genomic_DNA"/>
</dbReference>
<protein>
    <submittedName>
        <fullName evidence="1">Uncharacterized protein</fullName>
    </submittedName>
</protein>
<accession>A0A3M7PPI7</accession>
<evidence type="ECO:0000313" key="2">
    <source>
        <dbReference type="Proteomes" id="UP000276133"/>
    </source>
</evidence>
<sequence length="68" mass="7786">MMENIPKKFFISLNLINILIVNLKKKNDYSSSSNEAQQLVFVFSTTSLGSSFHSSNTRFVKKILIFLL</sequence>
<dbReference type="Proteomes" id="UP000276133">
    <property type="component" value="Unassembled WGS sequence"/>
</dbReference>
<proteinExistence type="predicted"/>
<keyword evidence="2" id="KW-1185">Reference proteome</keyword>
<name>A0A3M7PPI7_BRAPC</name>